<dbReference type="GO" id="GO:0042742">
    <property type="term" value="P:defense response to bacterium"/>
    <property type="evidence" value="ECO:0007669"/>
    <property type="project" value="InterPro"/>
</dbReference>
<keyword evidence="1 4" id="KW-0732">Signal</keyword>
<feature type="region of interest" description="Disordered" evidence="2">
    <location>
        <begin position="231"/>
        <end position="256"/>
    </location>
</feature>
<evidence type="ECO:0000259" key="5">
    <source>
        <dbReference type="Pfam" id="PF00967"/>
    </source>
</evidence>
<reference evidence="7" key="1">
    <citation type="submission" date="2017-03" db="EMBL/GenBank/DDBJ databases">
        <title>Phytopthora megakarya and P. palmivora, two closely related causual agents of cacao black pod achieved similar genome size and gene model numbers by different mechanisms.</title>
        <authorList>
            <person name="Ali S."/>
            <person name="Shao J."/>
            <person name="Larry D.J."/>
            <person name="Kronmiller B."/>
            <person name="Shen D."/>
            <person name="Strem M.D."/>
            <person name="Melnick R.L."/>
            <person name="Guiltinan M.J."/>
            <person name="Tyler B.M."/>
            <person name="Meinhardt L.W."/>
            <person name="Bailey B.A."/>
        </authorList>
    </citation>
    <scope>NUCLEOTIDE SEQUENCE [LARGE SCALE GENOMIC DNA]</scope>
    <source>
        <strain evidence="7">zdho120</strain>
    </source>
</reference>
<dbReference type="PANTHER" id="PTHR31836:SF21">
    <property type="entry name" value="EXPANSIN-LIKE PROTEIN 7"/>
    <property type="match status" value="1"/>
</dbReference>
<feature type="signal peptide" evidence="4">
    <location>
        <begin position="1"/>
        <end position="19"/>
    </location>
</feature>
<evidence type="ECO:0000256" key="1">
    <source>
        <dbReference type="ARBA" id="ARBA00022729"/>
    </source>
</evidence>
<dbReference type="InterPro" id="IPR051477">
    <property type="entry name" value="Expansin_CellWall"/>
</dbReference>
<sequence>MRFRQVLLYAVALPFMVSGDDTYYTGESLSYAHEKFSSGNCNFMYDPGVGNYYAALNGDQWDSTLNCGRCAEVSSDGTTDPVTVYIVDKCDECEDEGLGLSPMVFMQLTHNADTSIKWKFVDCPVNGNIEYCSSSLSTNSWLAVQPSNSVTGIADMKINNQTATVADSGYYFVANTTSNMSVNIELTSIGGETITETVSLTTGNCTTGTSNFQGGSNQQSDAGNVFDTLKGSSDGGYQAGKVTPPDDTEETTTRAEATSSGTSLLFIVLALLIVVGGIIMVIIIKRKRKMTDQCIGPQKSSFGTLNSPVLVQETIAKI</sequence>
<gene>
    <name evidence="6" type="ORF">PHMEG_00017108</name>
</gene>
<dbReference type="Proteomes" id="UP000198211">
    <property type="component" value="Unassembled WGS sequence"/>
</dbReference>
<feature type="domain" description="Barwin" evidence="5">
    <location>
        <begin position="65"/>
        <end position="111"/>
    </location>
</feature>
<dbReference type="GO" id="GO:0050832">
    <property type="term" value="P:defense response to fungus"/>
    <property type="evidence" value="ECO:0007669"/>
    <property type="project" value="InterPro"/>
</dbReference>
<protein>
    <recommendedName>
        <fullName evidence="5">Barwin domain-containing protein</fullName>
    </recommendedName>
</protein>
<dbReference type="InterPro" id="IPR001153">
    <property type="entry name" value="Barwin_dom"/>
</dbReference>
<dbReference type="Gene3D" id="2.40.40.10">
    <property type="entry name" value="RlpA-like domain"/>
    <property type="match status" value="1"/>
</dbReference>
<dbReference type="PANTHER" id="PTHR31836">
    <property type="match status" value="1"/>
</dbReference>
<feature type="chain" id="PRO_5012195048" description="Barwin domain-containing protein" evidence="4">
    <location>
        <begin position="20"/>
        <end position="318"/>
    </location>
</feature>
<dbReference type="OrthoDB" id="406505at2759"/>
<dbReference type="SUPFAM" id="SSF50685">
    <property type="entry name" value="Barwin-like endoglucanases"/>
    <property type="match status" value="1"/>
</dbReference>
<evidence type="ECO:0000313" key="7">
    <source>
        <dbReference type="Proteomes" id="UP000198211"/>
    </source>
</evidence>
<accession>A0A225VY75</accession>
<dbReference type="Gene3D" id="2.60.40.760">
    <property type="entry name" value="Expansin, cellulose-binding-like domain"/>
    <property type="match status" value="1"/>
</dbReference>
<evidence type="ECO:0000256" key="2">
    <source>
        <dbReference type="SAM" id="MobiDB-lite"/>
    </source>
</evidence>
<feature type="transmembrane region" description="Helical" evidence="3">
    <location>
        <begin position="264"/>
        <end position="284"/>
    </location>
</feature>
<dbReference type="EMBL" id="NBNE01002563">
    <property type="protein sequence ID" value="OWZ10094.1"/>
    <property type="molecule type" value="Genomic_DNA"/>
</dbReference>
<evidence type="ECO:0000256" key="3">
    <source>
        <dbReference type="SAM" id="Phobius"/>
    </source>
</evidence>
<keyword evidence="3" id="KW-0812">Transmembrane</keyword>
<dbReference type="CDD" id="cd22271">
    <property type="entry name" value="DPBB_EXP_N-like"/>
    <property type="match status" value="1"/>
</dbReference>
<dbReference type="InterPro" id="IPR036749">
    <property type="entry name" value="Expansin_CBD_sf"/>
</dbReference>
<evidence type="ECO:0000313" key="6">
    <source>
        <dbReference type="EMBL" id="OWZ10094.1"/>
    </source>
</evidence>
<comment type="caution">
    <text evidence="6">The sequence shown here is derived from an EMBL/GenBank/DDBJ whole genome shotgun (WGS) entry which is preliminary data.</text>
</comment>
<keyword evidence="3" id="KW-0472">Membrane</keyword>
<dbReference type="AlphaFoldDB" id="A0A225VY75"/>
<evidence type="ECO:0000256" key="4">
    <source>
        <dbReference type="SAM" id="SignalP"/>
    </source>
</evidence>
<dbReference type="InterPro" id="IPR036908">
    <property type="entry name" value="RlpA-like_sf"/>
</dbReference>
<keyword evidence="3" id="KW-1133">Transmembrane helix</keyword>
<dbReference type="Pfam" id="PF00967">
    <property type="entry name" value="Barwin"/>
    <property type="match status" value="1"/>
</dbReference>
<keyword evidence="7" id="KW-1185">Reference proteome</keyword>
<proteinExistence type="predicted"/>
<name>A0A225VY75_9STRA</name>
<organism evidence="6 7">
    <name type="scientific">Phytophthora megakarya</name>
    <dbReference type="NCBI Taxonomy" id="4795"/>
    <lineage>
        <taxon>Eukaryota</taxon>
        <taxon>Sar</taxon>
        <taxon>Stramenopiles</taxon>
        <taxon>Oomycota</taxon>
        <taxon>Peronosporomycetes</taxon>
        <taxon>Peronosporales</taxon>
        <taxon>Peronosporaceae</taxon>
        <taxon>Phytophthora</taxon>
    </lineage>
</organism>